<dbReference type="Proteomes" id="UP001165092">
    <property type="component" value="Unassembled WGS sequence"/>
</dbReference>
<evidence type="ECO:0000313" key="9">
    <source>
        <dbReference type="Proteomes" id="UP001165092"/>
    </source>
</evidence>
<dbReference type="AlphaFoldDB" id="A0A9W6UJ09"/>
<evidence type="ECO:0000256" key="1">
    <source>
        <dbReference type="ARBA" id="ARBA00004651"/>
    </source>
</evidence>
<evidence type="ECO:0000256" key="2">
    <source>
        <dbReference type="ARBA" id="ARBA00006228"/>
    </source>
</evidence>
<keyword evidence="9" id="KW-1185">Reference proteome</keyword>
<dbReference type="GO" id="GO:0005886">
    <property type="term" value="C:plasma membrane"/>
    <property type="evidence" value="ECO:0007669"/>
    <property type="project" value="UniProtKB-SubCell"/>
</dbReference>
<accession>A0A9W6UJ09</accession>
<dbReference type="PANTHER" id="PTHR34584">
    <property type="entry name" value="NA(+)/H(+) ANTIPORTER SUBUNIT E1"/>
    <property type="match status" value="1"/>
</dbReference>
<evidence type="ECO:0000256" key="7">
    <source>
        <dbReference type="SAM" id="Phobius"/>
    </source>
</evidence>
<evidence type="ECO:0000256" key="5">
    <source>
        <dbReference type="ARBA" id="ARBA00022989"/>
    </source>
</evidence>
<feature type="transmembrane region" description="Helical" evidence="7">
    <location>
        <begin position="20"/>
        <end position="38"/>
    </location>
</feature>
<proteinExistence type="inferred from homology"/>
<evidence type="ECO:0000313" key="8">
    <source>
        <dbReference type="EMBL" id="GLU47570.1"/>
    </source>
</evidence>
<name>A0A9W6UJ09_9ACTN</name>
<dbReference type="EMBL" id="BSQG01000002">
    <property type="protein sequence ID" value="GLU47570.1"/>
    <property type="molecule type" value="Genomic_DNA"/>
</dbReference>
<keyword evidence="3" id="KW-1003">Cell membrane</keyword>
<comment type="similarity">
    <text evidence="2">Belongs to the CPA3 antiporters (TC 2.A.63) subunit E family.</text>
</comment>
<dbReference type="PANTHER" id="PTHR34584:SF1">
    <property type="entry name" value="NA(+)_H(+) ANTIPORTER SUBUNIT E1"/>
    <property type="match status" value="1"/>
</dbReference>
<dbReference type="GO" id="GO:0008324">
    <property type="term" value="F:monoatomic cation transmembrane transporter activity"/>
    <property type="evidence" value="ECO:0007669"/>
    <property type="project" value="InterPro"/>
</dbReference>
<evidence type="ECO:0000256" key="4">
    <source>
        <dbReference type="ARBA" id="ARBA00022692"/>
    </source>
</evidence>
<sequence length="192" mass="20579">MTSATSPPRPPMSVRIGQRVIQLPTLAGLLIAWVLLFGELSVNTVVSGLLVGLLVMLVFPLPPLDSGFRIHPRATLFFLVRFVVDMAQATVRVLATAFSFGRIPHSSVIAVPLRTQSDLLFTLTAVCVSVIPGSVIVEVRSATHTLFVHVLGAGAEDVEQARADVLRLEERVVRAFGSRGEIERLASTGGTS</sequence>
<organism evidence="8 9">
    <name type="scientific">Nocardiopsis ansamitocini</name>
    <dbReference type="NCBI Taxonomy" id="1670832"/>
    <lineage>
        <taxon>Bacteria</taxon>
        <taxon>Bacillati</taxon>
        <taxon>Actinomycetota</taxon>
        <taxon>Actinomycetes</taxon>
        <taxon>Streptosporangiales</taxon>
        <taxon>Nocardiopsidaceae</taxon>
        <taxon>Nocardiopsis</taxon>
    </lineage>
</organism>
<comment type="caution">
    <text evidence="8">The sequence shown here is derived from an EMBL/GenBank/DDBJ whole genome shotgun (WGS) entry which is preliminary data.</text>
</comment>
<dbReference type="InterPro" id="IPR002758">
    <property type="entry name" value="Cation_antiport_E"/>
</dbReference>
<protein>
    <submittedName>
        <fullName evidence="8">Na+/H+ antiporter subunit E</fullName>
    </submittedName>
</protein>
<evidence type="ECO:0000256" key="6">
    <source>
        <dbReference type="ARBA" id="ARBA00023136"/>
    </source>
</evidence>
<gene>
    <name evidence="8" type="ORF">Nans01_19210</name>
</gene>
<dbReference type="Pfam" id="PF01899">
    <property type="entry name" value="MNHE"/>
    <property type="match status" value="1"/>
</dbReference>
<keyword evidence="6 7" id="KW-0472">Membrane</keyword>
<keyword evidence="4 7" id="KW-0812">Transmembrane</keyword>
<dbReference type="NCBIfam" id="NF006521">
    <property type="entry name" value="PRK08965.1-5"/>
    <property type="match status" value="1"/>
</dbReference>
<keyword evidence="5 7" id="KW-1133">Transmembrane helix</keyword>
<feature type="transmembrane region" description="Helical" evidence="7">
    <location>
        <begin position="44"/>
        <end position="64"/>
    </location>
</feature>
<reference evidence="8" key="1">
    <citation type="submission" date="2023-02" db="EMBL/GenBank/DDBJ databases">
        <title>Nocardiopsis ansamitocini NBRC 112285.</title>
        <authorList>
            <person name="Ichikawa N."/>
            <person name="Sato H."/>
            <person name="Tonouchi N."/>
        </authorList>
    </citation>
    <scope>NUCLEOTIDE SEQUENCE</scope>
    <source>
        <strain evidence="8">NBRC 112285</strain>
    </source>
</reference>
<evidence type="ECO:0000256" key="3">
    <source>
        <dbReference type="ARBA" id="ARBA00022475"/>
    </source>
</evidence>
<comment type="subcellular location">
    <subcellularLocation>
        <location evidence="1">Cell membrane</location>
        <topology evidence="1">Multi-pass membrane protein</topology>
    </subcellularLocation>
</comment>